<dbReference type="Pfam" id="PF00512">
    <property type="entry name" value="HisKA"/>
    <property type="match status" value="1"/>
</dbReference>
<evidence type="ECO:0000256" key="4">
    <source>
        <dbReference type="ARBA" id="ARBA00022553"/>
    </source>
</evidence>
<dbReference type="InterPro" id="IPR004358">
    <property type="entry name" value="Sig_transdc_His_kin-like_C"/>
</dbReference>
<evidence type="ECO:0000256" key="12">
    <source>
        <dbReference type="SAM" id="Phobius"/>
    </source>
</evidence>
<dbReference type="SMART" id="SM00387">
    <property type="entry name" value="HATPase_c"/>
    <property type="match status" value="1"/>
</dbReference>
<dbReference type="CDD" id="cd06225">
    <property type="entry name" value="HAMP"/>
    <property type="match status" value="1"/>
</dbReference>
<dbReference type="SUPFAM" id="SSF47384">
    <property type="entry name" value="Homodimeric domain of signal transducing histidine kinase"/>
    <property type="match status" value="1"/>
</dbReference>
<keyword evidence="16" id="KW-1185">Reference proteome</keyword>
<comment type="subcellular location">
    <subcellularLocation>
        <location evidence="2">Cell membrane</location>
    </subcellularLocation>
</comment>
<proteinExistence type="predicted"/>
<dbReference type="PROSITE" id="PS50885">
    <property type="entry name" value="HAMP"/>
    <property type="match status" value="1"/>
</dbReference>
<keyword evidence="8 12" id="KW-1133">Transmembrane helix</keyword>
<dbReference type="Gene3D" id="1.10.287.130">
    <property type="match status" value="1"/>
</dbReference>
<keyword evidence="10 12" id="KW-0472">Membrane</keyword>
<dbReference type="AlphaFoldDB" id="A0A852ZAV0"/>
<evidence type="ECO:0000256" key="2">
    <source>
        <dbReference type="ARBA" id="ARBA00004236"/>
    </source>
</evidence>
<keyword evidence="9" id="KW-0902">Two-component regulatory system</keyword>
<keyword evidence="4" id="KW-0597">Phosphoprotein</keyword>
<dbReference type="CDD" id="cd00082">
    <property type="entry name" value="HisKA"/>
    <property type="match status" value="1"/>
</dbReference>
<protein>
    <recommendedName>
        <fullName evidence="3">histidine kinase</fullName>
        <ecNumber evidence="3">2.7.13.3</ecNumber>
    </recommendedName>
</protein>
<evidence type="ECO:0000256" key="5">
    <source>
        <dbReference type="ARBA" id="ARBA00022679"/>
    </source>
</evidence>
<dbReference type="RefSeq" id="WP_179535625.1">
    <property type="nucleotide sequence ID" value="NZ_JACBYW010000004.1"/>
</dbReference>
<evidence type="ECO:0000256" key="1">
    <source>
        <dbReference type="ARBA" id="ARBA00000085"/>
    </source>
</evidence>
<keyword evidence="5 15" id="KW-0808">Transferase</keyword>
<dbReference type="Pfam" id="PF00672">
    <property type="entry name" value="HAMP"/>
    <property type="match status" value="1"/>
</dbReference>
<dbReference type="EMBL" id="JACBYW010000004">
    <property type="protein sequence ID" value="NYH79203.1"/>
    <property type="molecule type" value="Genomic_DNA"/>
</dbReference>
<dbReference type="InterPro" id="IPR003660">
    <property type="entry name" value="HAMP_dom"/>
</dbReference>
<evidence type="ECO:0000259" key="14">
    <source>
        <dbReference type="PROSITE" id="PS50885"/>
    </source>
</evidence>
<evidence type="ECO:0000256" key="11">
    <source>
        <dbReference type="SAM" id="MobiDB-lite"/>
    </source>
</evidence>
<dbReference type="SUPFAM" id="SSF158472">
    <property type="entry name" value="HAMP domain-like"/>
    <property type="match status" value="1"/>
</dbReference>
<feature type="domain" description="HAMP" evidence="14">
    <location>
        <begin position="186"/>
        <end position="239"/>
    </location>
</feature>
<comment type="catalytic activity">
    <reaction evidence="1">
        <text>ATP + protein L-histidine = ADP + protein N-phospho-L-histidine.</text>
        <dbReference type="EC" id="2.7.13.3"/>
    </reaction>
</comment>
<evidence type="ECO:0000259" key="13">
    <source>
        <dbReference type="PROSITE" id="PS50109"/>
    </source>
</evidence>
<dbReference type="PROSITE" id="PS50109">
    <property type="entry name" value="HIS_KIN"/>
    <property type="match status" value="1"/>
</dbReference>
<dbReference type="Gene3D" id="6.10.340.10">
    <property type="match status" value="1"/>
</dbReference>
<dbReference type="InterPro" id="IPR005467">
    <property type="entry name" value="His_kinase_dom"/>
</dbReference>
<dbReference type="InterPro" id="IPR003661">
    <property type="entry name" value="HisK_dim/P_dom"/>
</dbReference>
<dbReference type="InterPro" id="IPR036890">
    <property type="entry name" value="HATPase_C_sf"/>
</dbReference>
<evidence type="ECO:0000256" key="6">
    <source>
        <dbReference type="ARBA" id="ARBA00022692"/>
    </source>
</evidence>
<keyword evidence="6 12" id="KW-0812">Transmembrane</keyword>
<comment type="caution">
    <text evidence="15">The sequence shown here is derived from an EMBL/GenBank/DDBJ whole genome shotgun (WGS) entry which is preliminary data.</text>
</comment>
<dbReference type="SMART" id="SM00304">
    <property type="entry name" value="HAMP"/>
    <property type="match status" value="1"/>
</dbReference>
<dbReference type="CDD" id="cd00075">
    <property type="entry name" value="HATPase"/>
    <property type="match status" value="1"/>
</dbReference>
<dbReference type="InterPro" id="IPR003594">
    <property type="entry name" value="HATPase_dom"/>
</dbReference>
<evidence type="ECO:0000256" key="7">
    <source>
        <dbReference type="ARBA" id="ARBA00022777"/>
    </source>
</evidence>
<dbReference type="InterPro" id="IPR036097">
    <property type="entry name" value="HisK_dim/P_sf"/>
</dbReference>
<dbReference type="Gene3D" id="3.30.565.10">
    <property type="entry name" value="Histidine kinase-like ATPase, C-terminal domain"/>
    <property type="match status" value="1"/>
</dbReference>
<evidence type="ECO:0000256" key="8">
    <source>
        <dbReference type="ARBA" id="ARBA00022989"/>
    </source>
</evidence>
<dbReference type="InterPro" id="IPR050428">
    <property type="entry name" value="TCS_sensor_his_kinase"/>
</dbReference>
<feature type="region of interest" description="Disordered" evidence="11">
    <location>
        <begin position="98"/>
        <end position="123"/>
    </location>
</feature>
<dbReference type="FunFam" id="1.10.287.130:FF:000001">
    <property type="entry name" value="Two-component sensor histidine kinase"/>
    <property type="match status" value="1"/>
</dbReference>
<name>A0A852ZAV0_9ACTN</name>
<dbReference type="GO" id="GO:0000155">
    <property type="term" value="F:phosphorelay sensor kinase activity"/>
    <property type="evidence" value="ECO:0007669"/>
    <property type="project" value="InterPro"/>
</dbReference>
<feature type="domain" description="Histidine kinase" evidence="13">
    <location>
        <begin position="254"/>
        <end position="499"/>
    </location>
</feature>
<feature type="transmembrane region" description="Helical" evidence="12">
    <location>
        <begin position="162"/>
        <end position="185"/>
    </location>
</feature>
<dbReference type="SUPFAM" id="SSF55874">
    <property type="entry name" value="ATPase domain of HSP90 chaperone/DNA topoisomerase II/histidine kinase"/>
    <property type="match status" value="1"/>
</dbReference>
<dbReference type="Pfam" id="PF02518">
    <property type="entry name" value="HATPase_c"/>
    <property type="match status" value="1"/>
</dbReference>
<evidence type="ECO:0000256" key="3">
    <source>
        <dbReference type="ARBA" id="ARBA00012438"/>
    </source>
</evidence>
<dbReference type="Proteomes" id="UP000548304">
    <property type="component" value="Unassembled WGS sequence"/>
</dbReference>
<dbReference type="PANTHER" id="PTHR45436:SF5">
    <property type="entry name" value="SENSOR HISTIDINE KINASE TRCS"/>
    <property type="match status" value="1"/>
</dbReference>
<sequence>MNKHRVVTDLLRARSLRRRLLIGSTVLATIAVLLSQVIGVLVLRSWLLSRVDQQLEDFVPPPPEMAHGGPPAERAPEHLPSDFQLYFYRNGELRNSLGTGSGDGPRLPDSTAGLPSSFGDPATVPATSGSGSWRVLHRDAPGNTTAVVALPLDTLEGAMSKLIWLNAALLLATVIGLFTVGRWVVRLGLLPLTRMENTAAAIADGDLELRLRETDPHTEIGRLGRVLNTMIERLRTALREREASENRLRRFVADAGHELRTPLTSMRGFAELVLKHESLPARQRQEAHRMIERNAERMSRLVEDMLLLAKLDREPTYDRESVELLSVAADVVSDRAPRESARRVLLDSLHADAEELESAPVVGDSHRLSQVVGNLVSNALAHTPSESDVHVRVGCTTARAESGGVDRPGRWGSAPELGPGTRIAVVEVADNGPGLSAEQAGQVFERFYRADPARSREQGGSGLGLAIAAAIAGAHSGRIELDTAPGDGCVFRLVVPTSR</sequence>
<reference evidence="15 16" key="1">
    <citation type="submission" date="2020-07" db="EMBL/GenBank/DDBJ databases">
        <title>Genomic Encyclopedia of Type Strains, Phase III (KMG-III): the genomes of soil and plant-associated and newly described type strains.</title>
        <authorList>
            <person name="Whitman W."/>
        </authorList>
    </citation>
    <scope>NUCLEOTIDE SEQUENCE [LARGE SCALE GENOMIC DNA]</scope>
    <source>
        <strain evidence="15 16">CECT 8576</strain>
    </source>
</reference>
<evidence type="ECO:0000313" key="15">
    <source>
        <dbReference type="EMBL" id="NYH79203.1"/>
    </source>
</evidence>
<dbReference type="GO" id="GO:0005886">
    <property type="term" value="C:plasma membrane"/>
    <property type="evidence" value="ECO:0007669"/>
    <property type="project" value="UniProtKB-SubCell"/>
</dbReference>
<evidence type="ECO:0000313" key="16">
    <source>
        <dbReference type="Proteomes" id="UP000548304"/>
    </source>
</evidence>
<evidence type="ECO:0000256" key="9">
    <source>
        <dbReference type="ARBA" id="ARBA00023012"/>
    </source>
</evidence>
<gene>
    <name evidence="15" type="ORF">FHR84_002537</name>
</gene>
<dbReference type="PANTHER" id="PTHR45436">
    <property type="entry name" value="SENSOR HISTIDINE KINASE YKOH"/>
    <property type="match status" value="1"/>
</dbReference>
<evidence type="ECO:0000256" key="10">
    <source>
        <dbReference type="ARBA" id="ARBA00023136"/>
    </source>
</evidence>
<accession>A0A852ZAV0</accession>
<dbReference type="PRINTS" id="PR00344">
    <property type="entry name" value="BCTRLSENSOR"/>
</dbReference>
<feature type="transmembrane region" description="Helical" evidence="12">
    <location>
        <begin position="20"/>
        <end position="43"/>
    </location>
</feature>
<dbReference type="SMART" id="SM00388">
    <property type="entry name" value="HisKA"/>
    <property type="match status" value="1"/>
</dbReference>
<keyword evidence="7 15" id="KW-0418">Kinase</keyword>
<organism evidence="15 16">
    <name type="scientific">Actinopolyspora biskrensis</name>
    <dbReference type="NCBI Taxonomy" id="1470178"/>
    <lineage>
        <taxon>Bacteria</taxon>
        <taxon>Bacillati</taxon>
        <taxon>Actinomycetota</taxon>
        <taxon>Actinomycetes</taxon>
        <taxon>Actinopolysporales</taxon>
        <taxon>Actinopolysporaceae</taxon>
        <taxon>Actinopolyspora</taxon>
    </lineage>
</organism>
<dbReference type="EC" id="2.7.13.3" evidence="3"/>